<dbReference type="Gene3D" id="3.40.50.1820">
    <property type="entry name" value="alpha/beta hydrolase"/>
    <property type="match status" value="1"/>
</dbReference>
<accession>A0A418N8W6</accession>
<dbReference type="PANTHER" id="PTHR43798">
    <property type="entry name" value="MONOACYLGLYCEROL LIPASE"/>
    <property type="match status" value="1"/>
</dbReference>
<keyword evidence="1 3" id="KW-0378">Hydrolase</keyword>
<protein>
    <submittedName>
        <fullName evidence="3">Alpha/beta hydrolase</fullName>
    </submittedName>
</protein>
<dbReference type="AlphaFoldDB" id="A0A418N8W6"/>
<dbReference type="PANTHER" id="PTHR43798:SF33">
    <property type="entry name" value="HYDROLASE, PUTATIVE (AFU_ORTHOLOGUE AFUA_2G14860)-RELATED"/>
    <property type="match status" value="1"/>
</dbReference>
<dbReference type="InterPro" id="IPR029058">
    <property type="entry name" value="AB_hydrolase_fold"/>
</dbReference>
<evidence type="ECO:0000256" key="1">
    <source>
        <dbReference type="ARBA" id="ARBA00022801"/>
    </source>
</evidence>
<evidence type="ECO:0000313" key="6">
    <source>
        <dbReference type="Proteomes" id="UP000321528"/>
    </source>
</evidence>
<evidence type="ECO:0000313" key="3">
    <source>
        <dbReference type="EMBL" id="RIV71549.1"/>
    </source>
</evidence>
<dbReference type="InterPro" id="IPR050266">
    <property type="entry name" value="AB_hydrolase_sf"/>
</dbReference>
<dbReference type="GO" id="GO:0008233">
    <property type="term" value="F:peptidase activity"/>
    <property type="evidence" value="ECO:0007669"/>
    <property type="project" value="InterPro"/>
</dbReference>
<dbReference type="OrthoDB" id="9796770at2"/>
<organism evidence="3 5">
    <name type="scientific">Flagellimonas aequoris</name>
    <dbReference type="NCBI Taxonomy" id="2306997"/>
    <lineage>
        <taxon>Bacteria</taxon>
        <taxon>Pseudomonadati</taxon>
        <taxon>Bacteroidota</taxon>
        <taxon>Flavobacteriia</taxon>
        <taxon>Flavobacteriales</taxon>
        <taxon>Flavobacteriaceae</taxon>
        <taxon>Flagellimonas</taxon>
    </lineage>
</organism>
<gene>
    <name evidence="3" type="ORF">D2U88_07225</name>
    <name evidence="4" type="ORF">FQ019_07170</name>
</gene>
<dbReference type="Pfam" id="PF12146">
    <property type="entry name" value="Hydrolase_4"/>
    <property type="match status" value="1"/>
</dbReference>
<keyword evidence="6" id="KW-1185">Reference proteome</keyword>
<sequence length="353" mass="39865">MDLKRYMTLLLLTMLMGSCEKFELDTEADTFFHVKIVGTELPVLVRGNTSSKKFIIYINGGPGATSLDVARADLFHWSDGLEENFAMVYYDQRGCGNAQGNFDESTLTVAQYVRDLDAIVTVLQDKYDNPSIYLMGASFGGYIGAKYLMDDNLESKIDGWISVDGAYNFDYDLSWQYRRTFMVNIALEELGKGNRLEHWTSALEWADANPVITTREQKNQLREFIGWPGQIIIPEEESSISIKQYLGIGFASSYNPFPAFLSTNLEIVNHKLNADAEGDNLISEVSNITLPSLLIWGRYDDLIVPEEGRAVFDNFGTPVGDKFFELLPNSSHEPYISDPTNFKNLIIDFVQSY</sequence>
<feature type="domain" description="Serine aminopeptidase S33" evidence="2">
    <location>
        <begin position="83"/>
        <end position="222"/>
    </location>
</feature>
<dbReference type="PRINTS" id="PR00793">
    <property type="entry name" value="PROAMNOPTASE"/>
</dbReference>
<dbReference type="SUPFAM" id="SSF53474">
    <property type="entry name" value="alpha/beta-Hydrolases"/>
    <property type="match status" value="1"/>
</dbReference>
<evidence type="ECO:0000259" key="2">
    <source>
        <dbReference type="Pfam" id="PF12146"/>
    </source>
</evidence>
<evidence type="ECO:0000313" key="5">
    <source>
        <dbReference type="Proteomes" id="UP000284189"/>
    </source>
</evidence>
<dbReference type="PROSITE" id="PS51257">
    <property type="entry name" value="PROKAR_LIPOPROTEIN"/>
    <property type="match status" value="1"/>
</dbReference>
<reference evidence="3 5" key="1">
    <citation type="submission" date="2018-08" db="EMBL/GenBank/DDBJ databases">
        <title>Proposal of Muricauda 72 sp.nov. and Muricauda NH166 sp.nov., isolated from seawater.</title>
        <authorList>
            <person name="Cheng H."/>
            <person name="Wu Y.-H."/>
            <person name="Guo L.-L."/>
            <person name="Xu X.-W."/>
        </authorList>
    </citation>
    <scope>NUCLEOTIDE SEQUENCE [LARGE SCALE GENOMIC DNA]</scope>
    <source>
        <strain evidence="3 5">NH166</strain>
    </source>
</reference>
<dbReference type="GO" id="GO:0016020">
    <property type="term" value="C:membrane"/>
    <property type="evidence" value="ECO:0007669"/>
    <property type="project" value="TreeGrafter"/>
</dbReference>
<reference evidence="4 6" key="2">
    <citation type="submission" date="2019-07" db="EMBL/GenBank/DDBJ databases">
        <title>Draft genome of two Muricauda strains isolated from deep sea.</title>
        <authorList>
            <person name="Sun C."/>
        </authorList>
    </citation>
    <scope>NUCLEOTIDE SEQUENCE [LARGE SCALE GENOMIC DNA]</scope>
    <source>
        <strain evidence="4 6">NH166</strain>
    </source>
</reference>
<dbReference type="Proteomes" id="UP000284189">
    <property type="component" value="Unassembled WGS sequence"/>
</dbReference>
<dbReference type="Proteomes" id="UP000321528">
    <property type="component" value="Unassembled WGS sequence"/>
</dbReference>
<comment type="caution">
    <text evidence="3">The sequence shown here is derived from an EMBL/GenBank/DDBJ whole genome shotgun (WGS) entry which is preliminary data.</text>
</comment>
<evidence type="ECO:0000313" key="4">
    <source>
        <dbReference type="EMBL" id="TXK03114.1"/>
    </source>
</evidence>
<dbReference type="RefSeq" id="WP_119639719.1">
    <property type="nucleotide sequence ID" value="NZ_QXFJ01000017.1"/>
</dbReference>
<dbReference type="EMBL" id="QXFJ01000017">
    <property type="protein sequence ID" value="RIV71549.1"/>
    <property type="molecule type" value="Genomic_DNA"/>
</dbReference>
<dbReference type="GO" id="GO:0006508">
    <property type="term" value="P:proteolysis"/>
    <property type="evidence" value="ECO:0007669"/>
    <property type="project" value="InterPro"/>
</dbReference>
<name>A0A418N8W6_9FLAO</name>
<dbReference type="EMBL" id="VNWL01000016">
    <property type="protein sequence ID" value="TXK03114.1"/>
    <property type="molecule type" value="Genomic_DNA"/>
</dbReference>
<dbReference type="InterPro" id="IPR022742">
    <property type="entry name" value="Hydrolase_4"/>
</dbReference>
<proteinExistence type="predicted"/>
<dbReference type="InterPro" id="IPR002410">
    <property type="entry name" value="Peptidase_S33"/>
</dbReference>